<comment type="caution">
    <text evidence="2">The sequence shown here is derived from an EMBL/GenBank/DDBJ whole genome shotgun (WGS) entry which is preliminary data.</text>
</comment>
<keyword evidence="1" id="KW-1133">Transmembrane helix</keyword>
<feature type="transmembrane region" description="Helical" evidence="1">
    <location>
        <begin position="52"/>
        <end position="74"/>
    </location>
</feature>
<gene>
    <name evidence="2" type="ORF">MNOR_LOCUS18311</name>
</gene>
<dbReference type="EMBL" id="CAXKWB010013022">
    <property type="protein sequence ID" value="CAL4106315.1"/>
    <property type="molecule type" value="Genomic_DNA"/>
</dbReference>
<name>A0AAV2R108_MEGNR</name>
<dbReference type="AlphaFoldDB" id="A0AAV2R108"/>
<keyword evidence="1" id="KW-0472">Membrane</keyword>
<evidence type="ECO:0000313" key="3">
    <source>
        <dbReference type="Proteomes" id="UP001497623"/>
    </source>
</evidence>
<keyword evidence="3" id="KW-1185">Reference proteome</keyword>
<reference evidence="2 3" key="1">
    <citation type="submission" date="2024-05" db="EMBL/GenBank/DDBJ databases">
        <authorList>
            <person name="Wallberg A."/>
        </authorList>
    </citation>
    <scope>NUCLEOTIDE SEQUENCE [LARGE SCALE GENOMIC DNA]</scope>
</reference>
<evidence type="ECO:0000256" key="1">
    <source>
        <dbReference type="SAM" id="Phobius"/>
    </source>
</evidence>
<sequence length="99" mass="10856">MGLARYCCCRVWTTRACSPTSCCFGSLVEVPVPLTVFHYTLGLSLQCLHDLALFYGFSFVLMSAGASFLGHCLASRFLHGLVIPNLSHGFLLRCLLIPL</sequence>
<dbReference type="Proteomes" id="UP001497623">
    <property type="component" value="Unassembled WGS sequence"/>
</dbReference>
<accession>A0AAV2R108</accession>
<protein>
    <submittedName>
        <fullName evidence="2">Uncharacterized protein</fullName>
    </submittedName>
</protein>
<keyword evidence="1" id="KW-0812">Transmembrane</keyword>
<proteinExistence type="predicted"/>
<organism evidence="2 3">
    <name type="scientific">Meganyctiphanes norvegica</name>
    <name type="common">Northern krill</name>
    <name type="synonym">Thysanopoda norvegica</name>
    <dbReference type="NCBI Taxonomy" id="48144"/>
    <lineage>
        <taxon>Eukaryota</taxon>
        <taxon>Metazoa</taxon>
        <taxon>Ecdysozoa</taxon>
        <taxon>Arthropoda</taxon>
        <taxon>Crustacea</taxon>
        <taxon>Multicrustacea</taxon>
        <taxon>Malacostraca</taxon>
        <taxon>Eumalacostraca</taxon>
        <taxon>Eucarida</taxon>
        <taxon>Euphausiacea</taxon>
        <taxon>Euphausiidae</taxon>
        <taxon>Meganyctiphanes</taxon>
    </lineage>
</organism>
<evidence type="ECO:0000313" key="2">
    <source>
        <dbReference type="EMBL" id="CAL4106315.1"/>
    </source>
</evidence>